<dbReference type="PROSITE" id="PS00943">
    <property type="entry name" value="UBIA"/>
    <property type="match status" value="1"/>
</dbReference>
<name>A0A086XWU3_9RHOB</name>
<evidence type="ECO:0000256" key="8">
    <source>
        <dbReference type="ARBA" id="ARBA00022692"/>
    </source>
</evidence>
<evidence type="ECO:0000256" key="12">
    <source>
        <dbReference type="NCBIfam" id="TIGR01474"/>
    </source>
</evidence>
<dbReference type="InterPro" id="IPR006370">
    <property type="entry name" value="HB_polyprenyltransferase-like"/>
</dbReference>
<dbReference type="InterPro" id="IPR030470">
    <property type="entry name" value="UbiA_prenylTrfase_CS"/>
</dbReference>
<dbReference type="CDD" id="cd13959">
    <property type="entry name" value="PT_UbiA_COQ2"/>
    <property type="match status" value="1"/>
</dbReference>
<sequence length="325" mass="34812">MKSSSHHIPEPPATGEVADAVSGNWVDTRAPASWRPYLRLARVDRPIGTWLLLIPCWWGIALAATADQGRLSDLWLGLGCTIGAVLMRGAGCTWNDITDRDIDGSVGRTASRPIPSGQVTVRQALVFLAAQCLVAFAVLLTFNGAAIAMGIAALIPVAVYPFAKRFTWWPQAFLGVAFNWGALVGWVAHSGHLSLAAVLLWLSGIAWTLFYDTIYAHQDKEFDALIGVKSTARLFGANTGRWLYGFLVVTVALTTAAVLAALLPAGVGGPRLVLALIAPWAMAAHMLWQMRRLDIDAPDTCLMLFRANRDAGLIAALFLAAAALA</sequence>
<evidence type="ECO:0000256" key="6">
    <source>
        <dbReference type="ARBA" id="ARBA00022679"/>
    </source>
</evidence>
<comment type="subcellular location">
    <subcellularLocation>
        <location evidence="11">Cell inner membrane</location>
        <topology evidence="11">Multi-pass membrane protein</topology>
    </subcellularLocation>
    <subcellularLocation>
        <location evidence="2">Membrane</location>
        <topology evidence="2">Multi-pass membrane protein</topology>
    </subcellularLocation>
</comment>
<keyword evidence="5 11" id="KW-0997">Cell inner membrane</keyword>
<evidence type="ECO:0000256" key="13">
    <source>
        <dbReference type="SAM" id="MobiDB-lite"/>
    </source>
</evidence>
<dbReference type="PANTHER" id="PTHR11048">
    <property type="entry name" value="PRENYLTRANSFERASES"/>
    <property type="match status" value="1"/>
</dbReference>
<feature type="transmembrane region" description="Helical" evidence="11">
    <location>
        <begin position="269"/>
        <end position="288"/>
    </location>
</feature>
<gene>
    <name evidence="11 14" type="primary">ubiA</name>
    <name evidence="14" type="ORF">CG50_01830</name>
</gene>
<comment type="function">
    <text evidence="11">Catalyzes the prenylation of para-hydroxybenzoate (PHB) with an all-trans polyprenyl group. Mediates the second step in the final reaction sequence of ubiquinone-8 (UQ-8) biosynthesis, which is the condensation of the polyisoprenoid side chain with PHB, generating the first membrane-bound Q intermediate 3-octaprenyl-4-hydroxybenzoate.</text>
</comment>
<dbReference type="eggNOG" id="COG0382">
    <property type="taxonomic scope" value="Bacteria"/>
</dbReference>
<keyword evidence="6 11" id="KW-0808">Transferase</keyword>
<dbReference type="NCBIfam" id="TIGR01474">
    <property type="entry name" value="ubiA_proteo"/>
    <property type="match status" value="1"/>
</dbReference>
<evidence type="ECO:0000313" key="15">
    <source>
        <dbReference type="Proteomes" id="UP000028824"/>
    </source>
</evidence>
<evidence type="ECO:0000256" key="2">
    <source>
        <dbReference type="ARBA" id="ARBA00004141"/>
    </source>
</evidence>
<dbReference type="InterPro" id="IPR039653">
    <property type="entry name" value="Prenyltransferase"/>
</dbReference>
<protein>
    <recommendedName>
        <fullName evidence="11 12">4-hydroxybenzoate octaprenyltransferase</fullName>
        <ecNumber evidence="11 12">2.5.1.39</ecNumber>
    </recommendedName>
    <alternativeName>
        <fullName evidence="11">4-HB polyprenyltransferase</fullName>
    </alternativeName>
</protein>
<dbReference type="HAMAP" id="MF_01635">
    <property type="entry name" value="UbiA"/>
    <property type="match status" value="1"/>
</dbReference>
<comment type="similarity">
    <text evidence="3 11">Belongs to the UbiA prenyltransferase family.</text>
</comment>
<dbReference type="GO" id="GO:0005886">
    <property type="term" value="C:plasma membrane"/>
    <property type="evidence" value="ECO:0007669"/>
    <property type="project" value="UniProtKB-SubCell"/>
</dbReference>
<comment type="cofactor">
    <cofactor evidence="1 11">
        <name>Mg(2+)</name>
        <dbReference type="ChEBI" id="CHEBI:18420"/>
    </cofactor>
</comment>
<evidence type="ECO:0000256" key="9">
    <source>
        <dbReference type="ARBA" id="ARBA00022989"/>
    </source>
</evidence>
<evidence type="ECO:0000256" key="11">
    <source>
        <dbReference type="HAMAP-Rule" id="MF_01635"/>
    </source>
</evidence>
<reference evidence="14 15" key="1">
    <citation type="submission" date="2014-03" db="EMBL/GenBank/DDBJ databases">
        <title>Genome of Paenirhodobacter enshiensis DW2-9.</title>
        <authorList>
            <person name="Wang D."/>
            <person name="Wang G."/>
        </authorList>
    </citation>
    <scope>NUCLEOTIDE SEQUENCE [LARGE SCALE GENOMIC DNA]</scope>
    <source>
        <strain evidence="14 15">DW2-9</strain>
    </source>
</reference>
<evidence type="ECO:0000256" key="4">
    <source>
        <dbReference type="ARBA" id="ARBA00022475"/>
    </source>
</evidence>
<dbReference type="FunFam" id="1.10.357.140:FF:000008">
    <property type="entry name" value="4-hydroxybenzoate octaprenyltransferase"/>
    <property type="match status" value="1"/>
</dbReference>
<keyword evidence="9 11" id="KW-1133">Transmembrane helix</keyword>
<feature type="transmembrane region" description="Helical" evidence="11">
    <location>
        <begin position="242"/>
        <end position="263"/>
    </location>
</feature>
<feature type="transmembrane region" description="Helical" evidence="11">
    <location>
        <begin position="193"/>
        <end position="211"/>
    </location>
</feature>
<comment type="pathway">
    <text evidence="11">Cofactor biosynthesis; ubiquinone biosynthesis.</text>
</comment>
<dbReference type="InterPro" id="IPR044878">
    <property type="entry name" value="UbiA_sf"/>
</dbReference>
<comment type="catalytic activity">
    <reaction evidence="11">
        <text>all-trans-octaprenyl diphosphate + 4-hydroxybenzoate = 4-hydroxy-3-(all-trans-octaprenyl)benzoate + diphosphate</text>
        <dbReference type="Rhea" id="RHEA:27782"/>
        <dbReference type="ChEBI" id="CHEBI:1617"/>
        <dbReference type="ChEBI" id="CHEBI:17879"/>
        <dbReference type="ChEBI" id="CHEBI:33019"/>
        <dbReference type="ChEBI" id="CHEBI:57711"/>
        <dbReference type="EC" id="2.5.1.39"/>
    </reaction>
</comment>
<evidence type="ECO:0000256" key="10">
    <source>
        <dbReference type="ARBA" id="ARBA00023136"/>
    </source>
</evidence>
<dbReference type="PANTHER" id="PTHR11048:SF28">
    <property type="entry name" value="4-HYDROXYBENZOATE POLYPRENYLTRANSFERASE, MITOCHONDRIAL"/>
    <property type="match status" value="1"/>
</dbReference>
<feature type="transmembrane region" description="Helical" evidence="11">
    <location>
        <begin position="47"/>
        <end position="66"/>
    </location>
</feature>
<keyword evidence="15" id="KW-1185">Reference proteome</keyword>
<dbReference type="EC" id="2.5.1.39" evidence="11 12"/>
<comment type="caution">
    <text evidence="14">The sequence shown here is derived from an EMBL/GenBank/DDBJ whole genome shotgun (WGS) entry which is preliminary data.</text>
</comment>
<evidence type="ECO:0000313" key="14">
    <source>
        <dbReference type="EMBL" id="KFI26493.1"/>
    </source>
</evidence>
<keyword evidence="7 11" id="KW-0831">Ubiquinone biosynthesis</keyword>
<proteinExistence type="inferred from homology"/>
<dbReference type="Gene3D" id="1.10.357.140">
    <property type="entry name" value="UbiA prenyltransferase"/>
    <property type="match status" value="1"/>
</dbReference>
<keyword evidence="11" id="KW-0460">Magnesium</keyword>
<keyword evidence="4 11" id="KW-1003">Cell membrane</keyword>
<dbReference type="InterPro" id="IPR000537">
    <property type="entry name" value="UbiA_prenyltransferase"/>
</dbReference>
<dbReference type="EMBL" id="JFZB01000014">
    <property type="protein sequence ID" value="KFI26493.1"/>
    <property type="molecule type" value="Genomic_DNA"/>
</dbReference>
<dbReference type="GO" id="GO:0008412">
    <property type="term" value="F:4-hydroxybenzoate polyprenyltransferase activity"/>
    <property type="evidence" value="ECO:0007669"/>
    <property type="project" value="UniProtKB-UniRule"/>
</dbReference>
<dbReference type="Proteomes" id="UP000028824">
    <property type="component" value="Unassembled WGS sequence"/>
</dbReference>
<dbReference type="Pfam" id="PF01040">
    <property type="entry name" value="UbiA"/>
    <property type="match status" value="1"/>
</dbReference>
<feature type="region of interest" description="Disordered" evidence="13">
    <location>
        <begin position="1"/>
        <end position="20"/>
    </location>
</feature>
<evidence type="ECO:0000256" key="3">
    <source>
        <dbReference type="ARBA" id="ARBA00005985"/>
    </source>
</evidence>
<feature type="transmembrane region" description="Helical" evidence="11">
    <location>
        <begin position="125"/>
        <end position="154"/>
    </location>
</feature>
<organism evidence="14 15">
    <name type="scientific">Paenirhodobacter enshiensis</name>
    <dbReference type="NCBI Taxonomy" id="1105367"/>
    <lineage>
        <taxon>Bacteria</taxon>
        <taxon>Pseudomonadati</taxon>
        <taxon>Pseudomonadota</taxon>
        <taxon>Alphaproteobacteria</taxon>
        <taxon>Rhodobacterales</taxon>
        <taxon>Rhodobacter group</taxon>
        <taxon>Paenirhodobacter</taxon>
    </lineage>
</organism>
<keyword evidence="8 11" id="KW-0812">Transmembrane</keyword>
<dbReference type="AlphaFoldDB" id="A0A086XWU3"/>
<evidence type="ECO:0000256" key="7">
    <source>
        <dbReference type="ARBA" id="ARBA00022688"/>
    </source>
</evidence>
<feature type="transmembrane region" description="Helical" evidence="11">
    <location>
        <begin position="166"/>
        <end position="187"/>
    </location>
</feature>
<dbReference type="STRING" id="1105367.CG50_01830"/>
<keyword evidence="10 11" id="KW-0472">Membrane</keyword>
<accession>A0A086XWU3</accession>
<dbReference type="GO" id="GO:0006744">
    <property type="term" value="P:ubiquinone biosynthetic process"/>
    <property type="evidence" value="ECO:0007669"/>
    <property type="project" value="UniProtKB-UniRule"/>
</dbReference>
<dbReference type="FunFam" id="1.20.120.1780:FF:000001">
    <property type="entry name" value="4-hydroxybenzoate octaprenyltransferase"/>
    <property type="match status" value="1"/>
</dbReference>
<dbReference type="Gene3D" id="1.20.120.1780">
    <property type="entry name" value="UbiA prenyltransferase"/>
    <property type="match status" value="1"/>
</dbReference>
<dbReference type="UniPathway" id="UPA00232"/>
<evidence type="ECO:0000256" key="1">
    <source>
        <dbReference type="ARBA" id="ARBA00001946"/>
    </source>
</evidence>
<evidence type="ECO:0000256" key="5">
    <source>
        <dbReference type="ARBA" id="ARBA00022519"/>
    </source>
</evidence>
<dbReference type="RefSeq" id="WP_036637392.1">
    <property type="nucleotide sequence ID" value="NZ_JFZB01000014.1"/>
</dbReference>